<proteinExistence type="predicted"/>
<sequence>MDCLDLKINGRILELIGNVLQSRNTPLKVRRLSMKATNESDIMNILPYLDSVDFIEIDSDPNILLDLIDISKLNQWKNAVEVNMYNCVIINSIQDINVIHLRNLYITMNNISSNDIIYLK</sequence>
<dbReference type="AlphaFoldDB" id="A0A1I7UE51"/>
<dbReference type="Pfam" id="PF01827">
    <property type="entry name" value="FTH"/>
    <property type="match status" value="1"/>
</dbReference>
<dbReference type="WBParaSite" id="Csp11.Scaffold629.g8409.t1">
    <property type="protein sequence ID" value="Csp11.Scaffold629.g8409.t1"/>
    <property type="gene ID" value="Csp11.Scaffold629.g8409"/>
</dbReference>
<evidence type="ECO:0000313" key="3">
    <source>
        <dbReference type="WBParaSite" id="Csp11.Scaffold629.g8409.t1"/>
    </source>
</evidence>
<dbReference type="Proteomes" id="UP000095282">
    <property type="component" value="Unplaced"/>
</dbReference>
<protein>
    <submittedName>
        <fullName evidence="3">FTH domain-containing protein</fullName>
    </submittedName>
</protein>
<dbReference type="PANTHER" id="PTHR23014">
    <property type="entry name" value="F-BOX A PROTEIN"/>
    <property type="match status" value="1"/>
</dbReference>
<dbReference type="InterPro" id="IPR002900">
    <property type="entry name" value="DUF38/FTH_CAE_spp"/>
</dbReference>
<organism evidence="2 3">
    <name type="scientific">Caenorhabditis tropicalis</name>
    <dbReference type="NCBI Taxonomy" id="1561998"/>
    <lineage>
        <taxon>Eukaryota</taxon>
        <taxon>Metazoa</taxon>
        <taxon>Ecdysozoa</taxon>
        <taxon>Nematoda</taxon>
        <taxon>Chromadorea</taxon>
        <taxon>Rhabditida</taxon>
        <taxon>Rhabditina</taxon>
        <taxon>Rhabditomorpha</taxon>
        <taxon>Rhabditoidea</taxon>
        <taxon>Rhabditidae</taxon>
        <taxon>Peloderinae</taxon>
        <taxon>Caenorhabditis</taxon>
    </lineage>
</organism>
<feature type="domain" description="DUF38" evidence="1">
    <location>
        <begin position="12"/>
        <end position="120"/>
    </location>
</feature>
<dbReference type="PANTHER" id="PTHR23014:SF1">
    <property type="entry name" value="DUF38 DOMAIN-CONTAINING PROTEIN-RELATED"/>
    <property type="match status" value="1"/>
</dbReference>
<reference evidence="3" key="1">
    <citation type="submission" date="2016-11" db="UniProtKB">
        <authorList>
            <consortium name="WormBaseParasite"/>
        </authorList>
    </citation>
    <scope>IDENTIFICATION</scope>
</reference>
<accession>A0A1I7UE51</accession>
<name>A0A1I7UE51_9PELO</name>
<evidence type="ECO:0000259" key="1">
    <source>
        <dbReference type="Pfam" id="PF01827"/>
    </source>
</evidence>
<evidence type="ECO:0000313" key="2">
    <source>
        <dbReference type="Proteomes" id="UP000095282"/>
    </source>
</evidence>
<keyword evidence="2" id="KW-1185">Reference proteome</keyword>